<dbReference type="RefSeq" id="WP_117001859.1">
    <property type="nucleotide sequence ID" value="NZ_BMJS01000006.1"/>
</dbReference>
<dbReference type="OrthoDB" id="9876736at2"/>
<name>A0A8J2Z3F1_9GAMM</name>
<gene>
    <name evidence="1" type="ORF">GCM10010995_08020</name>
</gene>
<dbReference type="AlphaFoldDB" id="A0A8J2Z3F1"/>
<evidence type="ECO:0000313" key="2">
    <source>
        <dbReference type="Proteomes" id="UP000636949"/>
    </source>
</evidence>
<proteinExistence type="predicted"/>
<accession>A0A8J2Z3F1</accession>
<reference evidence="1" key="2">
    <citation type="submission" date="2020-09" db="EMBL/GenBank/DDBJ databases">
        <authorList>
            <person name="Sun Q."/>
            <person name="Zhou Y."/>
        </authorList>
    </citation>
    <scope>NUCLEOTIDE SEQUENCE</scope>
    <source>
        <strain evidence="1">CGMCC 1.15758</strain>
    </source>
</reference>
<dbReference type="EMBL" id="BMJS01000006">
    <property type="protein sequence ID" value="GGF93308.1"/>
    <property type="molecule type" value="Genomic_DNA"/>
</dbReference>
<keyword evidence="2" id="KW-1185">Reference proteome</keyword>
<reference evidence="1" key="1">
    <citation type="journal article" date="2014" name="Int. J. Syst. Evol. Microbiol.">
        <title>Complete genome sequence of Corynebacterium casei LMG S-19264T (=DSM 44701T), isolated from a smear-ripened cheese.</title>
        <authorList>
            <consortium name="US DOE Joint Genome Institute (JGI-PGF)"/>
            <person name="Walter F."/>
            <person name="Albersmeier A."/>
            <person name="Kalinowski J."/>
            <person name="Ruckert C."/>
        </authorList>
    </citation>
    <scope>NUCLEOTIDE SEQUENCE</scope>
    <source>
        <strain evidence="1">CGMCC 1.15758</strain>
    </source>
</reference>
<sequence>MGTTTIISQQQVIACVEDMFACNQKTAVINEINTRSGSEFKNLSPTLNFKSREFHNTLTHKNTLGSKLR</sequence>
<protein>
    <submittedName>
        <fullName evidence="1">Uncharacterized protein</fullName>
    </submittedName>
</protein>
<evidence type="ECO:0000313" key="1">
    <source>
        <dbReference type="EMBL" id="GGF93308.1"/>
    </source>
</evidence>
<dbReference type="Proteomes" id="UP000636949">
    <property type="component" value="Unassembled WGS sequence"/>
</dbReference>
<organism evidence="1 2">
    <name type="scientific">Cysteiniphilum litorale</name>
    <dbReference type="NCBI Taxonomy" id="2056700"/>
    <lineage>
        <taxon>Bacteria</taxon>
        <taxon>Pseudomonadati</taxon>
        <taxon>Pseudomonadota</taxon>
        <taxon>Gammaproteobacteria</taxon>
        <taxon>Thiotrichales</taxon>
        <taxon>Fastidiosibacteraceae</taxon>
        <taxon>Cysteiniphilum</taxon>
    </lineage>
</organism>
<comment type="caution">
    <text evidence="1">The sequence shown here is derived from an EMBL/GenBank/DDBJ whole genome shotgun (WGS) entry which is preliminary data.</text>
</comment>